<dbReference type="InterPro" id="IPR050807">
    <property type="entry name" value="TransReg_Diox_bact_type"/>
</dbReference>
<feature type="domain" description="HTH cro/C1-type" evidence="3">
    <location>
        <begin position="28"/>
        <end position="82"/>
    </location>
</feature>
<dbReference type="PANTHER" id="PTHR46797:SF1">
    <property type="entry name" value="METHYLPHOSPHONATE SYNTHASE"/>
    <property type="match status" value="1"/>
</dbReference>
<evidence type="ECO:0000259" key="3">
    <source>
        <dbReference type="PROSITE" id="PS50943"/>
    </source>
</evidence>
<dbReference type="SUPFAM" id="SSF51182">
    <property type="entry name" value="RmlC-like cupins"/>
    <property type="match status" value="1"/>
</dbReference>
<protein>
    <submittedName>
        <fullName evidence="4">XRE family transcriptional regulator with cupin sensor</fullName>
    </submittedName>
</protein>
<dbReference type="Gene3D" id="2.60.120.10">
    <property type="entry name" value="Jelly Rolls"/>
    <property type="match status" value="1"/>
</dbReference>
<dbReference type="Pfam" id="PF07883">
    <property type="entry name" value="Cupin_2"/>
    <property type="match status" value="1"/>
</dbReference>
<proteinExistence type="predicted"/>
<dbReference type="InterPro" id="IPR014710">
    <property type="entry name" value="RmlC-like_jellyroll"/>
</dbReference>
<dbReference type="PROSITE" id="PS50943">
    <property type="entry name" value="HTH_CROC1"/>
    <property type="match status" value="1"/>
</dbReference>
<dbReference type="Proteomes" id="UP000254978">
    <property type="component" value="Unassembled WGS sequence"/>
</dbReference>
<dbReference type="GO" id="GO:0005829">
    <property type="term" value="C:cytosol"/>
    <property type="evidence" value="ECO:0007669"/>
    <property type="project" value="TreeGrafter"/>
</dbReference>
<dbReference type="Pfam" id="PF01381">
    <property type="entry name" value="HTH_3"/>
    <property type="match status" value="1"/>
</dbReference>
<dbReference type="InterPro" id="IPR013096">
    <property type="entry name" value="Cupin_2"/>
</dbReference>
<feature type="compositionally biased region" description="Polar residues" evidence="2">
    <location>
        <begin position="1"/>
        <end position="12"/>
    </location>
</feature>
<reference evidence="4 5" key="1">
    <citation type="submission" date="2018-06" db="EMBL/GenBank/DDBJ databases">
        <authorList>
            <consortium name="Pathogen Informatics"/>
            <person name="Doyle S."/>
        </authorList>
    </citation>
    <scope>NUCLEOTIDE SEQUENCE [LARGE SCALE GENOMIC DNA]</scope>
    <source>
        <strain evidence="4 5">NCTC10821</strain>
    </source>
</reference>
<dbReference type="InterPro" id="IPR011051">
    <property type="entry name" value="RmlC_Cupin_sf"/>
</dbReference>
<dbReference type="CDD" id="cd00093">
    <property type="entry name" value="HTH_XRE"/>
    <property type="match status" value="1"/>
</dbReference>
<accession>A0A378TFY8</accession>
<evidence type="ECO:0000313" key="5">
    <source>
        <dbReference type="Proteomes" id="UP000254978"/>
    </source>
</evidence>
<evidence type="ECO:0000256" key="2">
    <source>
        <dbReference type="SAM" id="MobiDB-lite"/>
    </source>
</evidence>
<dbReference type="InterPro" id="IPR001387">
    <property type="entry name" value="Cro/C1-type_HTH"/>
</dbReference>
<evidence type="ECO:0000313" key="4">
    <source>
        <dbReference type="EMBL" id="STZ58723.1"/>
    </source>
</evidence>
<dbReference type="GO" id="GO:0003677">
    <property type="term" value="F:DNA binding"/>
    <property type="evidence" value="ECO:0007669"/>
    <property type="project" value="UniProtKB-KW"/>
</dbReference>
<keyword evidence="1" id="KW-0238">DNA-binding</keyword>
<name>A0A378TFY8_9MYCO</name>
<dbReference type="PANTHER" id="PTHR46797">
    <property type="entry name" value="HTH-TYPE TRANSCRIPTIONAL REGULATOR"/>
    <property type="match status" value="1"/>
</dbReference>
<dbReference type="AlphaFoldDB" id="A0A378TFY8"/>
<dbReference type="EMBL" id="UGQT01000001">
    <property type="protein sequence ID" value="STZ58723.1"/>
    <property type="molecule type" value="Genomic_DNA"/>
</dbReference>
<dbReference type="GO" id="GO:0003700">
    <property type="term" value="F:DNA-binding transcription factor activity"/>
    <property type="evidence" value="ECO:0007669"/>
    <property type="project" value="TreeGrafter"/>
</dbReference>
<dbReference type="SUPFAM" id="SSF47413">
    <property type="entry name" value="lambda repressor-like DNA-binding domains"/>
    <property type="match status" value="1"/>
</dbReference>
<organism evidence="4 5">
    <name type="scientific">Mycolicibacterium tokaiense</name>
    <dbReference type="NCBI Taxonomy" id="39695"/>
    <lineage>
        <taxon>Bacteria</taxon>
        <taxon>Bacillati</taxon>
        <taxon>Actinomycetota</taxon>
        <taxon>Actinomycetes</taxon>
        <taxon>Mycobacteriales</taxon>
        <taxon>Mycobacteriaceae</taxon>
        <taxon>Mycolicibacterium</taxon>
    </lineage>
</organism>
<feature type="region of interest" description="Disordered" evidence="2">
    <location>
        <begin position="1"/>
        <end position="22"/>
    </location>
</feature>
<gene>
    <name evidence="4" type="primary">puuR_2</name>
    <name evidence="4" type="ORF">NCTC10821_02238</name>
</gene>
<dbReference type="CDD" id="cd02209">
    <property type="entry name" value="cupin_XRE_C"/>
    <property type="match status" value="1"/>
</dbReference>
<dbReference type="SMART" id="SM00530">
    <property type="entry name" value="HTH_XRE"/>
    <property type="match status" value="1"/>
</dbReference>
<keyword evidence="5" id="KW-1185">Reference proteome</keyword>
<dbReference type="InterPro" id="IPR010982">
    <property type="entry name" value="Lambda_DNA-bd_dom_sf"/>
</dbReference>
<dbReference type="Gene3D" id="1.10.260.40">
    <property type="entry name" value="lambda repressor-like DNA-binding domains"/>
    <property type="match status" value="1"/>
</dbReference>
<sequence length="228" mass="23981">MAESPRNGSTGFDQRKGDGSLDNTARAIRDARIQAGLSLRELGSRAGVSASLLSQIETGRARPSVTTLYALVGELGLSLDELVASDNGSGPAPRTTSTLDRQLAQLASQPAVAGVSPVMHPGARPVLELESGVIWEQLAKVGASATDAILVTYPPGSSSSTTGRLSTHTGYEIAYLISGTLELQLEFETYTLSAGDSIAFDSARVHVYRNPGDEPARGVWFVTGREQH</sequence>
<evidence type="ECO:0000256" key="1">
    <source>
        <dbReference type="ARBA" id="ARBA00023125"/>
    </source>
</evidence>